<feature type="transmembrane region" description="Helical" evidence="1">
    <location>
        <begin position="17"/>
        <end position="36"/>
    </location>
</feature>
<dbReference type="RefSeq" id="WP_136664149.1">
    <property type="nucleotide sequence ID" value="NZ_RFLV01000001.1"/>
</dbReference>
<dbReference type="AlphaFoldDB" id="A0A4T2A6F9"/>
<keyword evidence="1" id="KW-0812">Transmembrane</keyword>
<dbReference type="OrthoDB" id="9151209at2"/>
<evidence type="ECO:0000313" key="2">
    <source>
        <dbReference type="EMBL" id="TIH10871.1"/>
    </source>
</evidence>
<gene>
    <name evidence="2" type="ORF">D8779_09410</name>
</gene>
<organism evidence="2 3">
    <name type="scientific">Pseudomonas leptonychotis</name>
    <dbReference type="NCBI Taxonomy" id="2448482"/>
    <lineage>
        <taxon>Bacteria</taxon>
        <taxon>Pseudomonadati</taxon>
        <taxon>Pseudomonadota</taxon>
        <taxon>Gammaproteobacteria</taxon>
        <taxon>Pseudomonadales</taxon>
        <taxon>Pseudomonadaceae</taxon>
        <taxon>Pseudomonas</taxon>
    </lineage>
</organism>
<evidence type="ECO:0000256" key="1">
    <source>
        <dbReference type="SAM" id="Phobius"/>
    </source>
</evidence>
<comment type="caution">
    <text evidence="2">The sequence shown here is derived from an EMBL/GenBank/DDBJ whole genome shotgun (WGS) entry which is preliminary data.</text>
</comment>
<accession>A0A4T2A6F9</accession>
<protein>
    <submittedName>
        <fullName evidence="2">MSHA biogenesis protein MshJ</fullName>
    </submittedName>
</protein>
<keyword evidence="1" id="KW-1133">Transmembrane helix</keyword>
<keyword evidence="3" id="KW-1185">Reference proteome</keyword>
<dbReference type="Proteomes" id="UP000307541">
    <property type="component" value="Unassembled WGS sequence"/>
</dbReference>
<dbReference type="EMBL" id="RFLV01000001">
    <property type="protein sequence ID" value="TIH10871.1"/>
    <property type="molecule type" value="Genomic_DNA"/>
</dbReference>
<keyword evidence="1" id="KW-0472">Membrane</keyword>
<sequence length="225" mass="25277">MNKWWQRWYAMAPRERWLAYGVGLCVVAVLYVLLIGDPLSLRLAKQNSSVQLAEERRLSAENSLLELQARLAADPNMQYRSALLAASASREELVRQIDQRTAELVTPQKMQTVLEELLRKQPQLRVVGMASFSEPVELATVEPASMPESEQPAVAPAVTLYRHGLQLQLEGGYFDLLSYLQAVQSSGWQLNWESLDYHVGEGGPSKATIRLKLYTLSRHAGWVGV</sequence>
<evidence type="ECO:0000313" key="3">
    <source>
        <dbReference type="Proteomes" id="UP000307541"/>
    </source>
</evidence>
<reference evidence="2 3" key="1">
    <citation type="submission" date="2018-10" db="EMBL/GenBank/DDBJ databases">
        <title>Pseudomonas leptonychotis sp. nov., isolated from Weddell seals in Antarctica.</title>
        <authorList>
            <person name="Novakova D."/>
            <person name="Svec P."/>
            <person name="Kralova S."/>
            <person name="Kristofova L."/>
            <person name="Zeman M."/>
            <person name="Pantucek R."/>
            <person name="Maslanova I."/>
            <person name="Sedlacek I."/>
        </authorList>
    </citation>
    <scope>NUCLEOTIDE SEQUENCE [LARGE SCALE GENOMIC DNA]</scope>
    <source>
        <strain evidence="2 3">CCM 8849</strain>
    </source>
</reference>
<proteinExistence type="predicted"/>
<name>A0A4T2A6F9_9PSED</name>